<comment type="similarity">
    <text evidence="1">Belongs to the glycosyltransferase group 1 family. Glycosyltransferase 4 subfamily.</text>
</comment>
<dbReference type="CDD" id="cd03801">
    <property type="entry name" value="GT4_PimA-like"/>
    <property type="match status" value="1"/>
</dbReference>
<protein>
    <submittedName>
        <fullName evidence="5">Glycogen synthase</fullName>
    </submittedName>
    <submittedName>
        <fullName evidence="4">Glycosyltransferase family 4 protein</fullName>
    </submittedName>
</protein>
<dbReference type="Proteomes" id="UP000595038">
    <property type="component" value="Chromosome"/>
</dbReference>
<feature type="domain" description="Glycosyltransferase subfamily 4-like N-terminal" evidence="3">
    <location>
        <begin position="17"/>
        <end position="176"/>
    </location>
</feature>
<evidence type="ECO:0000259" key="2">
    <source>
        <dbReference type="Pfam" id="PF00534"/>
    </source>
</evidence>
<dbReference type="PANTHER" id="PTHR45947:SF3">
    <property type="entry name" value="SULFOQUINOVOSYL TRANSFERASE SQD2"/>
    <property type="match status" value="1"/>
</dbReference>
<dbReference type="SUPFAM" id="SSF53756">
    <property type="entry name" value="UDP-Glycosyltransferase/glycogen phosphorylase"/>
    <property type="match status" value="1"/>
</dbReference>
<evidence type="ECO:0000313" key="6">
    <source>
        <dbReference type="Proteomes" id="UP000435910"/>
    </source>
</evidence>
<gene>
    <name evidence="5" type="ORF">CHCC16736_1527</name>
    <name evidence="4" type="ORF">I6G80_12415</name>
</gene>
<dbReference type="InterPro" id="IPR001296">
    <property type="entry name" value="Glyco_trans_1"/>
</dbReference>
<reference evidence="5 6" key="1">
    <citation type="submission" date="2019-06" db="EMBL/GenBank/DDBJ databases">
        <title>Genome sequence analysis of &gt;100 Bacillus licheniformis strains suggests intrinsic resistance to this species.</title>
        <authorList>
            <person name="Wels M."/>
            <person name="Siezen R.J."/>
            <person name="Johansen E."/>
            <person name="Stuer-Lauridsen B."/>
            <person name="Bjerre K."/>
            <person name="Nielsen B.K.K."/>
        </authorList>
    </citation>
    <scope>NUCLEOTIDE SEQUENCE [LARGE SCALE GENOMIC DNA]</scope>
    <source>
        <strain evidence="5 6">BAC-16736</strain>
    </source>
</reference>
<dbReference type="InterPro" id="IPR028098">
    <property type="entry name" value="Glyco_trans_4-like_N"/>
</dbReference>
<dbReference type="PANTHER" id="PTHR45947">
    <property type="entry name" value="SULFOQUINOVOSYL TRANSFERASE SQD2"/>
    <property type="match status" value="1"/>
</dbReference>
<dbReference type="RefSeq" id="WP_003183501.1">
    <property type="nucleotide sequence ID" value="NZ_BEXU01000015.1"/>
</dbReference>
<evidence type="ECO:0000259" key="3">
    <source>
        <dbReference type="Pfam" id="PF13439"/>
    </source>
</evidence>
<dbReference type="Pfam" id="PF00534">
    <property type="entry name" value="Glycos_transf_1"/>
    <property type="match status" value="1"/>
</dbReference>
<dbReference type="AlphaFoldDB" id="A0A1Y0YQI7"/>
<evidence type="ECO:0000313" key="7">
    <source>
        <dbReference type="Proteomes" id="UP000595038"/>
    </source>
</evidence>
<dbReference type="Gene3D" id="3.40.50.2000">
    <property type="entry name" value="Glycogen Phosphorylase B"/>
    <property type="match status" value="2"/>
</dbReference>
<dbReference type="OMA" id="DANFTMV"/>
<accession>A0A1Y0YQI7</accession>
<dbReference type="GeneID" id="92860738"/>
<evidence type="ECO:0000313" key="5">
    <source>
        <dbReference type="EMBL" id="TWL23819.1"/>
    </source>
</evidence>
<dbReference type="InterPro" id="IPR050194">
    <property type="entry name" value="Glycosyltransferase_grp1"/>
</dbReference>
<dbReference type="EMBL" id="CP065647">
    <property type="protein sequence ID" value="QPR70668.1"/>
    <property type="molecule type" value="Genomic_DNA"/>
</dbReference>
<proteinExistence type="inferred from homology"/>
<sequence length="370" mass="41059">MINVLLLSLENPLSSKSGAGRYVKSHLELLRNEVSFTVCTTAAGQNSNGWETLEIPLDLKAFASFEEAVAAMNFQMIKIVLEHRGQFDFVHANDGVTAPAAVYLSEVLAVPLISTVHGLESGRKKAADGYVHPYRAILERLLAEKSDQILVLSSMMKSDMQKAFSLSFEQIRVIPHPCIKSRTVKKRMKSAPYFFSYGRFVPEKGFIELLHVFQKLRSRRPDLELVIAGEGPLQSGIETIAKELGIKDSVTILPFLCEEERESWLAFCEMAVFPSSYEPFGIAVQESMAAGAAVAAGINGGWNDFVIDRVTGFRIDFSDPHKAANALAEIVGNKEQLLKVGQTAKAYIFDLHDPGYVKNMFLHHVYHTSF</sequence>
<organism evidence="5 6">
    <name type="scientific">Bacillus licheniformis</name>
    <dbReference type="NCBI Taxonomy" id="1402"/>
    <lineage>
        <taxon>Bacteria</taxon>
        <taxon>Bacillati</taxon>
        <taxon>Bacillota</taxon>
        <taxon>Bacilli</taxon>
        <taxon>Bacillales</taxon>
        <taxon>Bacillaceae</taxon>
        <taxon>Bacillus</taxon>
    </lineage>
</organism>
<feature type="domain" description="Glycosyl transferase family 1" evidence="2">
    <location>
        <begin position="186"/>
        <end position="345"/>
    </location>
</feature>
<evidence type="ECO:0000313" key="4">
    <source>
        <dbReference type="EMBL" id="QPR70668.1"/>
    </source>
</evidence>
<dbReference type="GO" id="GO:0016757">
    <property type="term" value="F:glycosyltransferase activity"/>
    <property type="evidence" value="ECO:0007669"/>
    <property type="project" value="InterPro"/>
</dbReference>
<reference evidence="4 7" key="2">
    <citation type="submission" date="2020-12" db="EMBL/GenBank/DDBJ databases">
        <title>FDA dAtabase for Regulatory Grade micrObial Sequences (FDA-ARGOS): Supporting development and validation of Infectious Disease Dx tests.</title>
        <authorList>
            <person name="Nelson B."/>
            <person name="Plummer A."/>
            <person name="Tallon L."/>
            <person name="Sadzewicz L."/>
            <person name="Zhao X."/>
            <person name="Boylan J."/>
            <person name="Ott S."/>
            <person name="Bowen H."/>
            <person name="Vavikolanu K."/>
            <person name="Mehta A."/>
            <person name="Aluvathingal J."/>
            <person name="Nadendla S."/>
            <person name="Myers T."/>
            <person name="Yan Y."/>
            <person name="Sichtig H."/>
        </authorList>
    </citation>
    <scope>NUCLEOTIDE SEQUENCE [LARGE SCALE GENOMIC DNA]</scope>
    <source>
        <strain evidence="4 7">FDAARGOS_923</strain>
    </source>
</reference>
<dbReference type="Proteomes" id="UP000435910">
    <property type="component" value="Unassembled WGS sequence"/>
</dbReference>
<dbReference type="Pfam" id="PF13439">
    <property type="entry name" value="Glyco_transf_4"/>
    <property type="match status" value="1"/>
</dbReference>
<evidence type="ECO:0000256" key="1">
    <source>
        <dbReference type="ARBA" id="ARBA00009481"/>
    </source>
</evidence>
<dbReference type="EMBL" id="NILC01000028">
    <property type="protein sequence ID" value="TWL23819.1"/>
    <property type="molecule type" value="Genomic_DNA"/>
</dbReference>
<name>A0A1Y0YQI7_BACLI</name>